<comment type="caution">
    <text evidence="1">The sequence shown here is derived from an EMBL/GenBank/DDBJ whole genome shotgun (WGS) entry which is preliminary data.</text>
</comment>
<gene>
    <name evidence="1" type="ORF">BHK98_00260</name>
</gene>
<dbReference type="AlphaFoldDB" id="A0A1Q9JEN4"/>
<name>A0A1Q9JEN4_9FIRM</name>
<keyword evidence="2" id="KW-1185">Reference proteome</keyword>
<sequence>MRIEIQVDPNCKEPKLLILTNQVTNEIRELVRRLSVDVPQILIGFDLSFTGTIGVRMSDGTTSYASRRYVSKIKQRLEM</sequence>
<dbReference type="OrthoDB" id="3186525at2"/>
<dbReference type="EMBL" id="MJIE01000001">
    <property type="protein sequence ID" value="OLR54659.1"/>
    <property type="molecule type" value="Genomic_DNA"/>
</dbReference>
<evidence type="ECO:0000313" key="2">
    <source>
        <dbReference type="Proteomes" id="UP000187404"/>
    </source>
</evidence>
<protein>
    <submittedName>
        <fullName evidence="1">Uncharacterized protein</fullName>
    </submittedName>
</protein>
<evidence type="ECO:0000313" key="1">
    <source>
        <dbReference type="EMBL" id="OLR54659.1"/>
    </source>
</evidence>
<dbReference type="RefSeq" id="WP_075711679.1">
    <property type="nucleotide sequence ID" value="NZ_MJIE01000001.1"/>
</dbReference>
<reference evidence="1 2" key="1">
    <citation type="journal article" date="2016" name="Appl. Environ. Microbiol.">
        <title>Function and Phylogeny of Bacterial Butyryl Coenzyme A:Acetate Transferases and Their Diversity in the Proximal Colon of Swine.</title>
        <authorList>
            <person name="Trachsel J."/>
            <person name="Bayles D.O."/>
            <person name="Looft T."/>
            <person name="Levine U.Y."/>
            <person name="Allen H.K."/>
        </authorList>
    </citation>
    <scope>NUCLEOTIDE SEQUENCE [LARGE SCALE GENOMIC DNA]</scope>
    <source>
        <strain evidence="1 2">68-3-10</strain>
    </source>
</reference>
<dbReference type="Proteomes" id="UP000187404">
    <property type="component" value="Unassembled WGS sequence"/>
</dbReference>
<proteinExistence type="predicted"/>
<accession>A0A1Q9JEN4</accession>
<organism evidence="1 2">
    <name type="scientific">Hornefia porci</name>
    <dbReference type="NCBI Taxonomy" id="2652292"/>
    <lineage>
        <taxon>Bacteria</taxon>
        <taxon>Bacillati</taxon>
        <taxon>Bacillota</taxon>
        <taxon>Clostridia</taxon>
        <taxon>Peptostreptococcales</taxon>
        <taxon>Anaerovoracaceae</taxon>
        <taxon>Hornefia</taxon>
    </lineage>
</organism>